<dbReference type="AlphaFoldDB" id="A0A350HC68"/>
<comment type="caution">
    <text evidence="2">The sequence shown here is derived from an EMBL/GenBank/DDBJ whole genome shotgun (WGS) entry which is preliminary data.</text>
</comment>
<dbReference type="EMBL" id="DMZY01000243">
    <property type="protein sequence ID" value="HAV93134.1"/>
    <property type="molecule type" value="Genomic_DNA"/>
</dbReference>
<evidence type="ECO:0000256" key="1">
    <source>
        <dbReference type="SAM" id="Phobius"/>
    </source>
</evidence>
<evidence type="ECO:0000313" key="2">
    <source>
        <dbReference type="EMBL" id="HAV93134.1"/>
    </source>
</evidence>
<proteinExistence type="predicted"/>
<evidence type="ECO:0000313" key="3">
    <source>
        <dbReference type="Proteomes" id="UP000264062"/>
    </source>
</evidence>
<organism evidence="2 3">
    <name type="scientific">candidate division WOR-3 bacterium</name>
    <dbReference type="NCBI Taxonomy" id="2052148"/>
    <lineage>
        <taxon>Bacteria</taxon>
        <taxon>Bacteria division WOR-3</taxon>
    </lineage>
</organism>
<feature type="transmembrane region" description="Helical" evidence="1">
    <location>
        <begin position="34"/>
        <end position="56"/>
    </location>
</feature>
<keyword evidence="1" id="KW-1133">Transmembrane helix</keyword>
<keyword evidence="1" id="KW-0812">Transmembrane</keyword>
<keyword evidence="1" id="KW-0472">Membrane</keyword>
<protein>
    <recommendedName>
        <fullName evidence="4">Cell wall-active antibiotics response LiaF-like C-terminal domain-containing protein</fullName>
    </recommendedName>
</protein>
<dbReference type="Proteomes" id="UP000264062">
    <property type="component" value="Unassembled WGS sequence"/>
</dbReference>
<feature type="transmembrane region" description="Helical" evidence="1">
    <location>
        <begin position="9"/>
        <end position="28"/>
    </location>
</feature>
<gene>
    <name evidence="2" type="ORF">DCW38_08155</name>
</gene>
<reference evidence="2 3" key="1">
    <citation type="journal article" date="2018" name="Nat. Biotechnol.">
        <title>A standardized bacterial taxonomy based on genome phylogeny substantially revises the tree of life.</title>
        <authorList>
            <person name="Parks D.H."/>
            <person name="Chuvochina M."/>
            <person name="Waite D.W."/>
            <person name="Rinke C."/>
            <person name="Skarshewski A."/>
            <person name="Chaumeil P.A."/>
            <person name="Hugenholtz P."/>
        </authorList>
    </citation>
    <scope>NUCLEOTIDE SEQUENCE [LARGE SCALE GENOMIC DNA]</scope>
    <source>
        <strain evidence="2">UBA9956</strain>
    </source>
</reference>
<accession>A0A350HC68</accession>
<sequence>MCNKFRSSVFWGTLLLVIGALILISTYFHISIPIFKTLVALLLIYLGIRIFTGSLFKKRSNTIMFGESKLNAMPSQRDYNIIFSSGEVDLSNTEFEPGKKIEINVIFGDGKVYLSKDKKYIIHMNSVFGQGRSPNGSTVNFGSNTFSSESASSETAVIIEANVVFGNMEITYK</sequence>
<name>A0A350HC68_UNCW3</name>
<evidence type="ECO:0008006" key="4">
    <source>
        <dbReference type="Google" id="ProtNLM"/>
    </source>
</evidence>